<dbReference type="Proteomes" id="UP001386437">
    <property type="component" value="Unassembled WGS sequence"/>
</dbReference>
<evidence type="ECO:0000313" key="3">
    <source>
        <dbReference type="Proteomes" id="UP001386437"/>
    </source>
</evidence>
<gene>
    <name evidence="2" type="ORF">H3V53_08155</name>
</gene>
<organism evidence="2 3">
    <name type="scientific">Paraburkholderia bengalensis</name>
    <dbReference type="NCBI Taxonomy" id="2747562"/>
    <lineage>
        <taxon>Bacteria</taxon>
        <taxon>Pseudomonadati</taxon>
        <taxon>Pseudomonadota</taxon>
        <taxon>Betaproteobacteria</taxon>
        <taxon>Burkholderiales</taxon>
        <taxon>Burkholderiaceae</taxon>
        <taxon>Paraburkholderia</taxon>
    </lineage>
</organism>
<protein>
    <recommendedName>
        <fullName evidence="4">Peptide-binding protein</fullName>
    </recommendedName>
</protein>
<comment type="caution">
    <text evidence="2">The sequence shown here is derived from an EMBL/GenBank/DDBJ whole genome shotgun (WGS) entry which is preliminary data.</text>
</comment>
<feature type="region of interest" description="Disordered" evidence="1">
    <location>
        <begin position="162"/>
        <end position="218"/>
    </location>
</feature>
<reference evidence="2 3" key="1">
    <citation type="journal article" date="2022" name="Arch. Microbiol.">
        <title>Paraburkholderia bengalensis sp. nov. isolated from roots of Oryza sativa, IR64.</title>
        <authorList>
            <person name="Nag P."/>
            <person name="Mondal N."/>
            <person name="Sarkar J."/>
            <person name="Das S."/>
        </authorList>
    </citation>
    <scope>NUCLEOTIDE SEQUENCE [LARGE SCALE GENOMIC DNA]</scope>
    <source>
        <strain evidence="2 3">IR64_4_BI</strain>
    </source>
</reference>
<dbReference type="RefSeq" id="WP_336597542.1">
    <property type="nucleotide sequence ID" value="NZ_JACFYJ010000009.1"/>
</dbReference>
<feature type="region of interest" description="Disordered" evidence="1">
    <location>
        <begin position="57"/>
        <end position="116"/>
    </location>
</feature>
<evidence type="ECO:0000313" key="2">
    <source>
        <dbReference type="EMBL" id="MEI5997175.1"/>
    </source>
</evidence>
<keyword evidence="3" id="KW-1185">Reference proteome</keyword>
<proteinExistence type="predicted"/>
<sequence>MVHVGLSRIKWWMTGALIVALTSLAYAKPAFVGHEGHGLFSGGSVFHGSPHGSSWGSSVGSSFGGPVHGNPVPRASLSRRAPSGMAAANRAGKFARNDAPQRARANPAERAGPNDAFAGRVYGANASGYSAQRMALPADVYRNRPAAQYVGTQYAGAITPISTDTRNVPRPPANAQSAHVGSIRDDVARYNEERGASRQIPRPPGDSPRVPSVSPYRN</sequence>
<feature type="compositionally biased region" description="Basic and acidic residues" evidence="1">
    <location>
        <begin position="182"/>
        <end position="196"/>
    </location>
</feature>
<evidence type="ECO:0008006" key="4">
    <source>
        <dbReference type="Google" id="ProtNLM"/>
    </source>
</evidence>
<dbReference type="EMBL" id="JACFYJ010000009">
    <property type="protein sequence ID" value="MEI5997175.1"/>
    <property type="molecule type" value="Genomic_DNA"/>
</dbReference>
<name>A0ABU8INK8_9BURK</name>
<evidence type="ECO:0000256" key="1">
    <source>
        <dbReference type="SAM" id="MobiDB-lite"/>
    </source>
</evidence>
<accession>A0ABU8INK8</accession>